<evidence type="ECO:0000256" key="1">
    <source>
        <dbReference type="ARBA" id="ARBA00001942"/>
    </source>
</evidence>
<dbReference type="PROSITE" id="PS00551">
    <property type="entry name" value="MOLYBDOPTERIN_PROK_1"/>
    <property type="match status" value="1"/>
</dbReference>
<keyword evidence="5" id="KW-0500">Molybdenum</keyword>
<dbReference type="SMART" id="SM00926">
    <property type="entry name" value="Molybdop_Fe4S4"/>
    <property type="match status" value="1"/>
</dbReference>
<keyword evidence="14" id="KW-1185">Reference proteome</keyword>
<evidence type="ECO:0000256" key="9">
    <source>
        <dbReference type="ARBA" id="ARBA00023014"/>
    </source>
</evidence>
<accession>A0ABS4BMV1</accession>
<name>A0ABS4BMV1_9HYPH</name>
<evidence type="ECO:0000313" key="14">
    <source>
        <dbReference type="Proteomes" id="UP000678276"/>
    </source>
</evidence>
<evidence type="ECO:0000256" key="2">
    <source>
        <dbReference type="ARBA" id="ARBA00001966"/>
    </source>
</evidence>
<dbReference type="InterPro" id="IPR041957">
    <property type="entry name" value="CT_Nitrate-R-NapA-like"/>
</dbReference>
<feature type="compositionally biased region" description="Basic and acidic residues" evidence="11">
    <location>
        <begin position="586"/>
        <end position="620"/>
    </location>
</feature>
<keyword evidence="6" id="KW-0479">Metal-binding</keyword>
<evidence type="ECO:0000256" key="3">
    <source>
        <dbReference type="ARBA" id="ARBA00008747"/>
    </source>
</evidence>
<dbReference type="CDD" id="cd02754">
    <property type="entry name" value="MopB_Nitrate-R-NapA-like"/>
    <property type="match status" value="1"/>
</dbReference>
<evidence type="ECO:0000259" key="12">
    <source>
        <dbReference type="PROSITE" id="PS51669"/>
    </source>
</evidence>
<dbReference type="PANTHER" id="PTHR43105:SF9">
    <property type="entry name" value="NADPH-FE(3+) OXIDOREDUCTASE SUBUNIT ALPHA"/>
    <property type="match status" value="1"/>
</dbReference>
<evidence type="ECO:0000256" key="11">
    <source>
        <dbReference type="SAM" id="MobiDB-lite"/>
    </source>
</evidence>
<dbReference type="PROSITE" id="PS51669">
    <property type="entry name" value="4FE4S_MOW_BIS_MGD"/>
    <property type="match status" value="1"/>
</dbReference>
<dbReference type="Pfam" id="PF00384">
    <property type="entry name" value="Molybdopterin"/>
    <property type="match status" value="1"/>
</dbReference>
<protein>
    <submittedName>
        <fullName evidence="13">Molybdopterin-dependent oxidoreductase</fullName>
    </submittedName>
</protein>
<dbReference type="Pfam" id="PF04324">
    <property type="entry name" value="Fer2_BFD"/>
    <property type="match status" value="1"/>
</dbReference>
<keyword evidence="4" id="KW-0004">4Fe-4S</keyword>
<evidence type="ECO:0000256" key="6">
    <source>
        <dbReference type="ARBA" id="ARBA00022723"/>
    </source>
</evidence>
<evidence type="ECO:0000256" key="5">
    <source>
        <dbReference type="ARBA" id="ARBA00022505"/>
    </source>
</evidence>
<dbReference type="InterPro" id="IPR006657">
    <property type="entry name" value="MoPterin_dinucl-bd_dom"/>
</dbReference>
<proteinExistence type="inferred from homology"/>
<comment type="cofactor">
    <cofactor evidence="1">
        <name>Mo-bis(molybdopterin guanine dinucleotide)</name>
        <dbReference type="ChEBI" id="CHEBI:60539"/>
    </cofactor>
</comment>
<feature type="domain" description="4Fe-4S Mo/W bis-MGD-type" evidence="12">
    <location>
        <begin position="7"/>
        <end position="63"/>
    </location>
</feature>
<sequence>MDAAPTATTVRTTCAYCGVGCGVLATPRADGGVTIAGDPEHPANFGRLCSKGSALGETLQMEGRLLHPTHHGVRTDWDTALDLVAERFSATIAEYGPDSVAFYVSGQLLTEDYYVANKLMKGFIGSANIDTNSRLCMASSVAGHRRAFGSDTVPGTYEDLELADLVVLVGSNLAWCHPVIYQRLAAAKAARPAMKVVLIDPRRTMTADIADLHLPIAADGDVALFAGLLPYLAEAGAIHCDYVAGHTEGFVAALKAARNLRLAEVAEATGLKRDLIERFYALFARHEKVVTVYSQGVNQSVCGTDKVNAILNCHLATGRIGRPGMGPFSITGQPNAMGGREVGGMANMLAAHMAIEDEPHRNIVRDFWDAPRLAERPGLKAVEMFEAVASGQIRAIWIMGTNPVVSMPDADAVARALAACPFVVVSDVVEKTDTLKYAAVAFPAAAWGEKDGTVTNSERRISRQRAFLPLPGEARPDWWAICAVARRMGFGPAFAYDSPAVIFAEHARLSAHANEGSRDFDIGGLAGLDEAQYDTLAPVQWPQPGQPRTNAAPAGPAMEAGSRFFADGRFYHADQRARFVPTPLKRRPDDARSAAAERMDGTGDERAGDERADSPRRSDDGLILNTGRVRDHWHTMTRTGLSARLSAHIAEPYAEINPADASRLGLAEADLVVVSSPRGQIVVRALVSERQRPGSVFVPMHWTGETSSKGRVDALVSPATDPVSGQPGLKSTSVHLRRFEAVWYGFAVTAERPDTAGLDYFAVARADGGYRLEMAGLSPLEEPSILAEKLSGVPKAAILAYHDEATGAHRFAAFAGERLVAALYLSREPVAVSRVWAAASLASRHAPRERFRLLAGRGGADRPDPGAIVCSCFSVGVNEISAAIVSGRAVSLDEVGKLLKAGTNCGSCRSEIKGIIDGARVERPASAI</sequence>
<dbReference type="Gene3D" id="3.40.50.740">
    <property type="match status" value="1"/>
</dbReference>
<evidence type="ECO:0000256" key="10">
    <source>
        <dbReference type="ARBA" id="ARBA00023063"/>
    </source>
</evidence>
<dbReference type="Gene3D" id="1.10.10.1100">
    <property type="entry name" value="BFD-like [2Fe-2S]-binding domain"/>
    <property type="match status" value="1"/>
</dbReference>
<dbReference type="Pfam" id="PF01568">
    <property type="entry name" value="Molydop_binding"/>
    <property type="match status" value="1"/>
</dbReference>
<dbReference type="Proteomes" id="UP000678276">
    <property type="component" value="Unassembled WGS sequence"/>
</dbReference>
<dbReference type="SUPFAM" id="SSF53706">
    <property type="entry name" value="Formate dehydrogenase/DMSO reductase, domains 1-3"/>
    <property type="match status" value="1"/>
</dbReference>
<dbReference type="Pfam" id="PF04879">
    <property type="entry name" value="Molybdop_Fe4S4"/>
    <property type="match status" value="1"/>
</dbReference>
<keyword evidence="10" id="KW-0534">Nitrate assimilation</keyword>
<dbReference type="InterPro" id="IPR006963">
    <property type="entry name" value="Mopterin_OxRdtase_4Fe-4S_dom"/>
</dbReference>
<comment type="cofactor">
    <cofactor evidence="2">
        <name>[4Fe-4S] cluster</name>
        <dbReference type="ChEBI" id="CHEBI:49883"/>
    </cofactor>
</comment>
<dbReference type="Gene3D" id="2.40.40.20">
    <property type="match status" value="1"/>
</dbReference>
<dbReference type="InterPro" id="IPR009010">
    <property type="entry name" value="Asp_de-COase-like_dom_sf"/>
</dbReference>
<feature type="region of interest" description="Disordered" evidence="11">
    <location>
        <begin position="579"/>
        <end position="622"/>
    </location>
</feature>
<dbReference type="PANTHER" id="PTHR43105">
    <property type="entry name" value="RESPIRATORY NITRATE REDUCTASE"/>
    <property type="match status" value="1"/>
</dbReference>
<comment type="similarity">
    <text evidence="3">Belongs to the prokaryotic molybdopterin-containing oxidoreductase family. NasA/NapA/NarB subfamily.</text>
</comment>
<reference evidence="13 14" key="1">
    <citation type="submission" date="2021-04" db="EMBL/GenBank/DDBJ databases">
        <title>Whole genome sequence of Jiella sp. KSK16Y-1.</title>
        <authorList>
            <person name="Tuo L."/>
        </authorList>
    </citation>
    <scope>NUCLEOTIDE SEQUENCE [LARGE SCALE GENOMIC DNA]</scope>
    <source>
        <strain evidence="13 14">KSK16Y-1</strain>
    </source>
</reference>
<dbReference type="CDD" id="cd02791">
    <property type="entry name" value="MopB_CT_Nitrate-R-NapA-like"/>
    <property type="match status" value="1"/>
</dbReference>
<dbReference type="InterPro" id="IPR006656">
    <property type="entry name" value="Mopterin_OxRdtase"/>
</dbReference>
<dbReference type="RefSeq" id="WP_209597433.1">
    <property type="nucleotide sequence ID" value="NZ_JAGJCF010000024.1"/>
</dbReference>
<dbReference type="InterPro" id="IPR007419">
    <property type="entry name" value="BFD-like_2Fe2S-bd_dom"/>
</dbReference>
<evidence type="ECO:0000313" key="13">
    <source>
        <dbReference type="EMBL" id="MBP0618060.1"/>
    </source>
</evidence>
<evidence type="ECO:0000256" key="4">
    <source>
        <dbReference type="ARBA" id="ARBA00022485"/>
    </source>
</evidence>
<keyword evidence="9" id="KW-0411">Iron-sulfur</keyword>
<gene>
    <name evidence="13" type="ORF">J6595_20965</name>
</gene>
<organism evidence="13 14">
    <name type="scientific">Jiella mangrovi</name>
    <dbReference type="NCBI Taxonomy" id="2821407"/>
    <lineage>
        <taxon>Bacteria</taxon>
        <taxon>Pseudomonadati</taxon>
        <taxon>Pseudomonadota</taxon>
        <taxon>Alphaproteobacteria</taxon>
        <taxon>Hyphomicrobiales</taxon>
        <taxon>Aurantimonadaceae</taxon>
        <taxon>Jiella</taxon>
    </lineage>
</organism>
<dbReference type="InterPro" id="IPR027467">
    <property type="entry name" value="MopterinOxRdtase_cofactor_BS"/>
</dbReference>
<dbReference type="SUPFAM" id="SSF50692">
    <property type="entry name" value="ADC-like"/>
    <property type="match status" value="1"/>
</dbReference>
<evidence type="ECO:0000256" key="8">
    <source>
        <dbReference type="ARBA" id="ARBA00023004"/>
    </source>
</evidence>
<keyword evidence="7" id="KW-0560">Oxidoreductase</keyword>
<keyword evidence="8" id="KW-0408">Iron</keyword>
<dbReference type="InterPro" id="IPR041854">
    <property type="entry name" value="BFD-like_2Fe2S-bd_dom_sf"/>
</dbReference>
<dbReference type="Gene3D" id="2.20.25.90">
    <property type="entry name" value="ADC-like domains"/>
    <property type="match status" value="1"/>
</dbReference>
<evidence type="ECO:0000256" key="7">
    <source>
        <dbReference type="ARBA" id="ARBA00023002"/>
    </source>
</evidence>
<dbReference type="Gene3D" id="3.40.228.10">
    <property type="entry name" value="Dimethylsulfoxide Reductase, domain 2"/>
    <property type="match status" value="1"/>
</dbReference>
<dbReference type="EMBL" id="JAGJCF010000024">
    <property type="protein sequence ID" value="MBP0618060.1"/>
    <property type="molecule type" value="Genomic_DNA"/>
</dbReference>
<comment type="caution">
    <text evidence="13">The sequence shown here is derived from an EMBL/GenBank/DDBJ whole genome shotgun (WGS) entry which is preliminary data.</text>
</comment>
<dbReference type="InterPro" id="IPR050123">
    <property type="entry name" value="Prok_molybdopt-oxidoreductase"/>
</dbReference>